<keyword evidence="1" id="KW-0677">Repeat</keyword>
<dbReference type="InterPro" id="IPR052201">
    <property type="entry name" value="LRR-containing_regulator"/>
</dbReference>
<evidence type="ECO:0000313" key="3">
    <source>
        <dbReference type="Proteomes" id="UP000287033"/>
    </source>
</evidence>
<dbReference type="Pfam" id="PF13516">
    <property type="entry name" value="LRR_6"/>
    <property type="match status" value="6"/>
</dbReference>
<comment type="caution">
    <text evidence="2">The sequence shown here is derived from an EMBL/GenBank/DDBJ whole genome shotgun (WGS) entry which is preliminary data.</text>
</comment>
<dbReference type="PANTHER" id="PTHR24111:SF0">
    <property type="entry name" value="LEUCINE-RICH REPEAT-CONTAINING PROTEIN"/>
    <property type="match status" value="1"/>
</dbReference>
<dbReference type="AlphaFoldDB" id="A0A401SC91"/>
<dbReference type="STRING" id="137246.A0A401SC91"/>
<evidence type="ECO:0000256" key="1">
    <source>
        <dbReference type="ARBA" id="ARBA00022737"/>
    </source>
</evidence>
<dbReference type="PANTHER" id="PTHR24111">
    <property type="entry name" value="LEUCINE-RICH REPEAT-CONTAINING PROTEIN 34"/>
    <property type="match status" value="1"/>
</dbReference>
<dbReference type="SUPFAM" id="SSF52047">
    <property type="entry name" value="RNI-like"/>
    <property type="match status" value="1"/>
</dbReference>
<dbReference type="Gene3D" id="3.80.10.10">
    <property type="entry name" value="Ribonuclease Inhibitor"/>
    <property type="match status" value="2"/>
</dbReference>
<accession>A0A401SC91</accession>
<dbReference type="EMBL" id="BEZZ01000187">
    <property type="protein sequence ID" value="GCC28005.1"/>
    <property type="molecule type" value="Genomic_DNA"/>
</dbReference>
<dbReference type="OrthoDB" id="272549at2759"/>
<organism evidence="2 3">
    <name type="scientific">Chiloscyllium punctatum</name>
    <name type="common">Brownbanded bambooshark</name>
    <name type="synonym">Hemiscyllium punctatum</name>
    <dbReference type="NCBI Taxonomy" id="137246"/>
    <lineage>
        <taxon>Eukaryota</taxon>
        <taxon>Metazoa</taxon>
        <taxon>Chordata</taxon>
        <taxon>Craniata</taxon>
        <taxon>Vertebrata</taxon>
        <taxon>Chondrichthyes</taxon>
        <taxon>Elasmobranchii</taxon>
        <taxon>Galeomorphii</taxon>
        <taxon>Galeoidea</taxon>
        <taxon>Orectolobiformes</taxon>
        <taxon>Hemiscylliidae</taxon>
        <taxon>Chiloscyllium</taxon>
    </lineage>
</organism>
<reference evidence="2 3" key="1">
    <citation type="journal article" date="2018" name="Nat. Ecol. Evol.">
        <title>Shark genomes provide insights into elasmobranch evolution and the origin of vertebrates.</title>
        <authorList>
            <person name="Hara Y"/>
            <person name="Yamaguchi K"/>
            <person name="Onimaru K"/>
            <person name="Kadota M"/>
            <person name="Koyanagi M"/>
            <person name="Keeley SD"/>
            <person name="Tatsumi K"/>
            <person name="Tanaka K"/>
            <person name="Motone F"/>
            <person name="Kageyama Y"/>
            <person name="Nozu R"/>
            <person name="Adachi N"/>
            <person name="Nishimura O"/>
            <person name="Nakagawa R"/>
            <person name="Tanegashima C"/>
            <person name="Kiyatake I"/>
            <person name="Matsumoto R"/>
            <person name="Murakumo K"/>
            <person name="Nishida K"/>
            <person name="Terakita A"/>
            <person name="Kuratani S"/>
            <person name="Sato K"/>
            <person name="Hyodo S Kuraku.S."/>
        </authorList>
    </citation>
    <scope>NUCLEOTIDE SEQUENCE [LARGE SCALE GENOMIC DNA]</scope>
</reference>
<name>A0A401SC91_CHIPU</name>
<evidence type="ECO:0000313" key="2">
    <source>
        <dbReference type="EMBL" id="GCC28005.1"/>
    </source>
</evidence>
<gene>
    <name evidence="2" type="ORF">chiPu_0006431</name>
</gene>
<dbReference type="InterPro" id="IPR032675">
    <property type="entry name" value="LRR_dom_sf"/>
</dbReference>
<evidence type="ECO:0008006" key="4">
    <source>
        <dbReference type="Google" id="ProtNLM"/>
    </source>
</evidence>
<dbReference type="InterPro" id="IPR001611">
    <property type="entry name" value="Leu-rich_rpt"/>
</dbReference>
<keyword evidence="3" id="KW-1185">Reference proteome</keyword>
<sequence length="417" mass="46682">MDFTLDQGETRPSSPGRLMDFYLQTCADMKKERNPYIEEVTRQTDHLPPGTMYGGFTLTLNGNTRLFPNHKLTDDDIAVLVHVLHRNTYITGVNLQYNNLTNCAAEMIGKLLLESSSITDLNLMCNDIGSHGAKWLSKALQFNRSVKNLRMNGNKIGNTGGMHFATMLQLNRTLESLDLGDCDLETQSLIALATVLHHNKTLRAIDVGRPIIHTIQQICDKLVLNHSLRLLDLHCNQISSDGAKSLAELLKRNTPLKILDLAANRIEDDGLVFISDALRYRNDQLLALSVARNNISGIGLMALANALKSNNTLTNVYVWGNNFDESASIDFANLIKAGRLKPKRTDISPYWIDGRVYLSELAHGLQMYYYWTPLYGDRDEAACNANTYLLKEPNTSISQIDIEESIDTSSFEGDQPF</sequence>
<protein>
    <recommendedName>
        <fullName evidence="4">Leucine-rich repeat-containing protein 34</fullName>
    </recommendedName>
</protein>
<dbReference type="Proteomes" id="UP000287033">
    <property type="component" value="Unassembled WGS sequence"/>
</dbReference>
<dbReference type="OMA" id="IKNCGMK"/>
<proteinExistence type="predicted"/>
<dbReference type="SMART" id="SM00368">
    <property type="entry name" value="LRR_RI"/>
    <property type="match status" value="8"/>
</dbReference>